<name>A0ABR0RC22_9EURO</name>
<dbReference type="PANTHER" id="PTHR38790:SF8">
    <property type="entry name" value="F-BOX DOMAIN-CONTAINING PROTEIN"/>
    <property type="match status" value="1"/>
</dbReference>
<protein>
    <submittedName>
        <fullName evidence="1">Uncharacterized protein</fullName>
    </submittedName>
</protein>
<sequence length="333" mass="38257">MDSAVLSHLVSSSDEHIPGFLRLPSEIRHQIYEDLFSHETLFITEIKSDQSGTRAFRPLPEEEHLDRFWPHPLCYVNKQIAHEANIILYHRATFTFKVGVPRNASPPVTNVVFSRLTNLSMHLQSFHKSFAKQISLPWINKVSKETAPVGAICVPSLPQLKNLDLRYQPRMSSRGIRYVGGPYMLLICRLLWFRKTFNLTATVEARFPYRNLTGPSRGTGATTYDPRLTLFARVTARGVMFDDSEWSHRQASKPRWEADTRNALGFTNGGDVLEWLVYHTYHSPTMAMRRGAVSSLSRDDFDKVQQVIAVERKDEFEKAWGITFDRIDQGLYP</sequence>
<dbReference type="RefSeq" id="XP_064725880.1">
    <property type="nucleotide sequence ID" value="XM_064878312.1"/>
</dbReference>
<dbReference type="PANTHER" id="PTHR38790">
    <property type="entry name" value="2EXR DOMAIN-CONTAINING PROTEIN-RELATED"/>
    <property type="match status" value="1"/>
</dbReference>
<reference evidence="1 2" key="1">
    <citation type="journal article" date="2023" name="Res Sq">
        <title>Genomic and morphological characterization of Knufia obscura isolated from the Mars 2020 spacecraft assembly facility.</title>
        <authorList>
            <person name="Chander A.M."/>
            <person name="Teixeira M.M."/>
            <person name="Singh N.K."/>
            <person name="Williams M.P."/>
            <person name="Parker C.W."/>
            <person name="Leo P."/>
            <person name="Stajich J.E."/>
            <person name="Torok T."/>
            <person name="Tighe S."/>
            <person name="Mason C.E."/>
            <person name="Venkateswaran K."/>
        </authorList>
    </citation>
    <scope>NUCLEOTIDE SEQUENCE [LARGE SCALE GENOMIC DNA]</scope>
    <source>
        <strain evidence="1 2">CCFEE 5817</strain>
    </source>
</reference>
<keyword evidence="2" id="KW-1185">Reference proteome</keyword>
<evidence type="ECO:0000313" key="2">
    <source>
        <dbReference type="Proteomes" id="UP001334248"/>
    </source>
</evidence>
<accession>A0ABR0RC22</accession>
<dbReference type="GeneID" id="90003368"/>
<gene>
    <name evidence="1" type="ORF">PMZ80_009919</name>
</gene>
<proteinExistence type="predicted"/>
<dbReference type="Proteomes" id="UP001334248">
    <property type="component" value="Unassembled WGS sequence"/>
</dbReference>
<comment type="caution">
    <text evidence="1">The sequence shown here is derived from an EMBL/GenBank/DDBJ whole genome shotgun (WGS) entry which is preliminary data.</text>
</comment>
<evidence type="ECO:0000313" key="1">
    <source>
        <dbReference type="EMBL" id="KAK5937790.1"/>
    </source>
</evidence>
<dbReference type="EMBL" id="JAVHJV010000015">
    <property type="protein sequence ID" value="KAK5937790.1"/>
    <property type="molecule type" value="Genomic_DNA"/>
</dbReference>
<organism evidence="1 2">
    <name type="scientific">Knufia obscura</name>
    <dbReference type="NCBI Taxonomy" id="1635080"/>
    <lineage>
        <taxon>Eukaryota</taxon>
        <taxon>Fungi</taxon>
        <taxon>Dikarya</taxon>
        <taxon>Ascomycota</taxon>
        <taxon>Pezizomycotina</taxon>
        <taxon>Eurotiomycetes</taxon>
        <taxon>Chaetothyriomycetidae</taxon>
        <taxon>Chaetothyriales</taxon>
        <taxon>Trichomeriaceae</taxon>
        <taxon>Knufia</taxon>
    </lineage>
</organism>